<evidence type="ECO:0000259" key="4">
    <source>
        <dbReference type="PROSITE" id="PS50893"/>
    </source>
</evidence>
<keyword evidence="3 5" id="KW-0067">ATP-binding</keyword>
<dbReference type="Pfam" id="PF00005">
    <property type="entry name" value="ABC_tran"/>
    <property type="match status" value="1"/>
</dbReference>
<dbReference type="SMART" id="SM00382">
    <property type="entry name" value="AAA"/>
    <property type="match status" value="1"/>
</dbReference>
<dbReference type="InterPro" id="IPR003593">
    <property type="entry name" value="AAA+_ATPase"/>
</dbReference>
<sequence length="246" mass="28153">MENKITFTNVNKSFYSLKEETVVLNQISFDVKKGEIVAIVGPSGCGKSTLLNLISGLIQPDSGKIEINGKVGYMFQKDHLFEWRTVYKNITLGPEIAKIKIEPEKIDQILKKYGLYDFKNHYPKELSGGMRQRVALLRTLALDPDILLLDEPFSSLDYQTKITVQDDIYKIIKDAQKTTLLVTHDITEAIAMADRVIVLTKRPSTIKAIYDIELDLKEEKTPLLSRNSPKFKEYFNLIWEALDIHE</sequence>
<keyword evidence="1" id="KW-0813">Transport</keyword>
<dbReference type="SUPFAM" id="SSF52540">
    <property type="entry name" value="P-loop containing nucleoside triphosphate hydrolases"/>
    <property type="match status" value="1"/>
</dbReference>
<organism evidence="5 6">
    <name type="scientific">Candidatus Caccosoma faecigallinarum</name>
    <dbReference type="NCBI Taxonomy" id="2840720"/>
    <lineage>
        <taxon>Bacteria</taxon>
        <taxon>Bacillati</taxon>
        <taxon>Bacillota</taxon>
        <taxon>Bacillota incertae sedis</taxon>
        <taxon>Candidatus Caccosoma</taxon>
    </lineage>
</organism>
<gene>
    <name evidence="5" type="ORF">IAD04_01500</name>
</gene>
<dbReference type="PROSITE" id="PS50893">
    <property type="entry name" value="ABC_TRANSPORTER_2"/>
    <property type="match status" value="1"/>
</dbReference>
<protein>
    <submittedName>
        <fullName evidence="5">ABC transporter ATP-binding protein</fullName>
    </submittedName>
</protein>
<dbReference type="AlphaFoldDB" id="A0A9D1G7C5"/>
<evidence type="ECO:0000256" key="2">
    <source>
        <dbReference type="ARBA" id="ARBA00022741"/>
    </source>
</evidence>
<dbReference type="EMBL" id="DVKI01000045">
    <property type="protein sequence ID" value="HIT17041.1"/>
    <property type="molecule type" value="Genomic_DNA"/>
</dbReference>
<dbReference type="InterPro" id="IPR027417">
    <property type="entry name" value="P-loop_NTPase"/>
</dbReference>
<evidence type="ECO:0000256" key="3">
    <source>
        <dbReference type="ARBA" id="ARBA00022840"/>
    </source>
</evidence>
<dbReference type="PANTHER" id="PTHR42788:SF21">
    <property type="entry name" value="ABC TRANSPORTER ATP-BINDING PROTEIN"/>
    <property type="match status" value="1"/>
</dbReference>
<evidence type="ECO:0000256" key="1">
    <source>
        <dbReference type="ARBA" id="ARBA00022448"/>
    </source>
</evidence>
<proteinExistence type="predicted"/>
<dbReference type="Gene3D" id="3.40.50.300">
    <property type="entry name" value="P-loop containing nucleotide triphosphate hydrolases"/>
    <property type="match status" value="1"/>
</dbReference>
<keyword evidence="2" id="KW-0547">Nucleotide-binding</keyword>
<dbReference type="CDD" id="cd03293">
    <property type="entry name" value="ABC_NrtD_SsuB_transporters"/>
    <property type="match status" value="1"/>
</dbReference>
<evidence type="ECO:0000313" key="5">
    <source>
        <dbReference type="EMBL" id="HIT17041.1"/>
    </source>
</evidence>
<comment type="caution">
    <text evidence="5">The sequence shown here is derived from an EMBL/GenBank/DDBJ whole genome shotgun (WGS) entry which is preliminary data.</text>
</comment>
<dbReference type="InterPro" id="IPR050166">
    <property type="entry name" value="ABC_transporter_ATP-bind"/>
</dbReference>
<dbReference type="PROSITE" id="PS00211">
    <property type="entry name" value="ABC_TRANSPORTER_1"/>
    <property type="match status" value="1"/>
</dbReference>
<name>A0A9D1G7C5_9FIRM</name>
<accession>A0A9D1G7C5</accession>
<dbReference type="InterPro" id="IPR003439">
    <property type="entry name" value="ABC_transporter-like_ATP-bd"/>
</dbReference>
<dbReference type="PANTHER" id="PTHR42788">
    <property type="entry name" value="TAURINE IMPORT ATP-BINDING PROTEIN-RELATED"/>
    <property type="match status" value="1"/>
</dbReference>
<dbReference type="GO" id="GO:0005524">
    <property type="term" value="F:ATP binding"/>
    <property type="evidence" value="ECO:0007669"/>
    <property type="project" value="UniProtKB-KW"/>
</dbReference>
<dbReference type="InterPro" id="IPR017871">
    <property type="entry name" value="ABC_transporter-like_CS"/>
</dbReference>
<dbReference type="Proteomes" id="UP000886893">
    <property type="component" value="Unassembled WGS sequence"/>
</dbReference>
<reference evidence="5" key="2">
    <citation type="journal article" date="2021" name="PeerJ">
        <title>Extensive microbial diversity within the chicken gut microbiome revealed by metagenomics and culture.</title>
        <authorList>
            <person name="Gilroy R."/>
            <person name="Ravi A."/>
            <person name="Getino M."/>
            <person name="Pursley I."/>
            <person name="Horton D.L."/>
            <person name="Alikhan N.F."/>
            <person name="Baker D."/>
            <person name="Gharbi K."/>
            <person name="Hall N."/>
            <person name="Watson M."/>
            <person name="Adriaenssens E.M."/>
            <person name="Foster-Nyarko E."/>
            <person name="Jarju S."/>
            <person name="Secka A."/>
            <person name="Antonio M."/>
            <person name="Oren A."/>
            <person name="Chaudhuri R.R."/>
            <person name="La Ragione R."/>
            <person name="Hildebrand F."/>
            <person name="Pallen M.J."/>
        </authorList>
    </citation>
    <scope>NUCLEOTIDE SEQUENCE</scope>
    <source>
        <strain evidence="5">14508</strain>
    </source>
</reference>
<dbReference type="GO" id="GO:0016887">
    <property type="term" value="F:ATP hydrolysis activity"/>
    <property type="evidence" value="ECO:0007669"/>
    <property type="project" value="InterPro"/>
</dbReference>
<evidence type="ECO:0000313" key="6">
    <source>
        <dbReference type="Proteomes" id="UP000886893"/>
    </source>
</evidence>
<feature type="domain" description="ABC transporter" evidence="4">
    <location>
        <begin position="5"/>
        <end position="226"/>
    </location>
</feature>
<reference evidence="5" key="1">
    <citation type="submission" date="2020-10" db="EMBL/GenBank/DDBJ databases">
        <authorList>
            <person name="Gilroy R."/>
        </authorList>
    </citation>
    <scope>NUCLEOTIDE SEQUENCE</scope>
    <source>
        <strain evidence="5">14508</strain>
    </source>
</reference>